<dbReference type="AlphaFoldDB" id="A0A5C8Z5L5"/>
<dbReference type="PANTHER" id="PTHR43792:SF1">
    <property type="entry name" value="N-ACETYLTRANSFERASE DOMAIN-CONTAINING PROTEIN"/>
    <property type="match status" value="1"/>
</dbReference>
<reference evidence="2 3" key="1">
    <citation type="submission" date="2019-07" db="EMBL/GenBank/DDBJ databases">
        <title>Quadrisphaera sp. strain DD2A genome sequencing and assembly.</title>
        <authorList>
            <person name="Kim I."/>
        </authorList>
    </citation>
    <scope>NUCLEOTIDE SEQUENCE [LARGE SCALE GENOMIC DNA]</scope>
    <source>
        <strain evidence="2 3">DD2A</strain>
    </source>
</reference>
<dbReference type="Pfam" id="PF13671">
    <property type="entry name" value="AAA_33"/>
    <property type="match status" value="1"/>
</dbReference>
<dbReference type="InterPro" id="IPR016181">
    <property type="entry name" value="Acyl_CoA_acyltransferase"/>
</dbReference>
<keyword evidence="3" id="KW-1185">Reference proteome</keyword>
<proteinExistence type="predicted"/>
<accession>A0A5C8Z5L5</accession>
<dbReference type="OrthoDB" id="3533156at2"/>
<name>A0A5C8Z5L5_9ACTN</name>
<evidence type="ECO:0000259" key="1">
    <source>
        <dbReference type="PROSITE" id="PS51186"/>
    </source>
</evidence>
<evidence type="ECO:0000313" key="3">
    <source>
        <dbReference type="Proteomes" id="UP000321234"/>
    </source>
</evidence>
<dbReference type="Pfam" id="PF13302">
    <property type="entry name" value="Acetyltransf_3"/>
    <property type="match status" value="1"/>
</dbReference>
<dbReference type="SUPFAM" id="SSF52540">
    <property type="entry name" value="P-loop containing nucleoside triphosphate hydrolases"/>
    <property type="match status" value="1"/>
</dbReference>
<dbReference type="InterPro" id="IPR027417">
    <property type="entry name" value="P-loop_NTPase"/>
</dbReference>
<dbReference type="PANTHER" id="PTHR43792">
    <property type="entry name" value="GNAT FAMILY, PUTATIVE (AFU_ORTHOLOGUE AFUA_3G00765)-RELATED-RELATED"/>
    <property type="match status" value="1"/>
</dbReference>
<dbReference type="EMBL" id="VKAC01000013">
    <property type="protein sequence ID" value="TXR52563.1"/>
    <property type="molecule type" value="Genomic_DNA"/>
</dbReference>
<keyword evidence="2" id="KW-0808">Transferase</keyword>
<dbReference type="Gene3D" id="3.40.630.30">
    <property type="match status" value="1"/>
</dbReference>
<protein>
    <submittedName>
        <fullName evidence="2">GNAT family N-acetyltransferase</fullName>
    </submittedName>
</protein>
<dbReference type="GO" id="GO:0016747">
    <property type="term" value="F:acyltransferase activity, transferring groups other than amino-acyl groups"/>
    <property type="evidence" value="ECO:0007669"/>
    <property type="project" value="InterPro"/>
</dbReference>
<feature type="domain" description="N-acetyltransferase" evidence="1">
    <location>
        <begin position="213"/>
        <end position="369"/>
    </location>
</feature>
<dbReference type="Gene3D" id="3.40.50.300">
    <property type="entry name" value="P-loop containing nucleotide triphosphate hydrolases"/>
    <property type="match status" value="1"/>
</dbReference>
<dbReference type="InterPro" id="IPR000182">
    <property type="entry name" value="GNAT_dom"/>
</dbReference>
<evidence type="ECO:0000313" key="2">
    <source>
        <dbReference type="EMBL" id="TXR52563.1"/>
    </source>
</evidence>
<organism evidence="2 3">
    <name type="scientific">Quadrisphaera setariae</name>
    <dbReference type="NCBI Taxonomy" id="2593304"/>
    <lineage>
        <taxon>Bacteria</taxon>
        <taxon>Bacillati</taxon>
        <taxon>Actinomycetota</taxon>
        <taxon>Actinomycetes</taxon>
        <taxon>Kineosporiales</taxon>
        <taxon>Kineosporiaceae</taxon>
        <taxon>Quadrisphaera</taxon>
    </lineage>
</organism>
<dbReference type="PROSITE" id="PS51186">
    <property type="entry name" value="GNAT"/>
    <property type="match status" value="1"/>
</dbReference>
<gene>
    <name evidence="2" type="ORF">FMM08_19160</name>
</gene>
<dbReference type="Proteomes" id="UP000321234">
    <property type="component" value="Unassembled WGS sequence"/>
</dbReference>
<comment type="caution">
    <text evidence="2">The sequence shown here is derived from an EMBL/GenBank/DDBJ whole genome shotgun (WGS) entry which is preliminary data.</text>
</comment>
<dbReference type="InterPro" id="IPR051531">
    <property type="entry name" value="N-acetyltransferase"/>
</dbReference>
<dbReference type="SUPFAM" id="SSF55729">
    <property type="entry name" value="Acyl-CoA N-acyltransferases (Nat)"/>
    <property type="match status" value="1"/>
</dbReference>
<sequence>MITVESGSVLVVLSGLPGVGKTTLARELARSLGAPHVRVDAFETALGLRATSARDGDPTGYRLAHVVAGDALQSGRHAVVDAVNPVREARDGWRALASEVGVPLLEVDVVCSDPELHERRVRERTADLPGQVVPTWEGVTGRPAWRRDADEPAAVVVDTATTALARAVVELRARVDAHPEQVAVPASLLAPHHRFGAWAVRGEPEVVLETERLVLRRWREADLEPFAAMNADPEVMEHFSSGPMDRAASDGLARYADACFEVHGFGLAAVERTDDGAFLGFCGFGRHRRRPEAVEVGWRLARHAWGHGYATEAGRAWLEAAPGIGLERVACYVTATNRRSLAVARRLGLVVEEEDVWAGQPVVVLSTRP</sequence>